<evidence type="ECO:0000256" key="8">
    <source>
        <dbReference type="SAM" id="Phobius"/>
    </source>
</evidence>
<feature type="transmembrane region" description="Helical" evidence="8">
    <location>
        <begin position="113"/>
        <end position="134"/>
    </location>
</feature>
<keyword evidence="5 8" id="KW-0812">Transmembrane</keyword>
<dbReference type="EMBL" id="CP136336">
    <property type="protein sequence ID" value="WOB06250.1"/>
    <property type="molecule type" value="Genomic_DNA"/>
</dbReference>
<feature type="transmembrane region" description="Helical" evidence="8">
    <location>
        <begin position="225"/>
        <end position="243"/>
    </location>
</feature>
<feature type="transmembrane region" description="Helical" evidence="8">
    <location>
        <begin position="350"/>
        <end position="376"/>
    </location>
</feature>
<dbReference type="Proteomes" id="UP001303946">
    <property type="component" value="Chromosome"/>
</dbReference>
<evidence type="ECO:0000256" key="2">
    <source>
        <dbReference type="ARBA" id="ARBA00004141"/>
    </source>
</evidence>
<evidence type="ECO:0000313" key="11">
    <source>
        <dbReference type="Proteomes" id="UP001303946"/>
    </source>
</evidence>
<sequence>MTDSSLNQPPIAADRPAAMRFILLTVLIDMVSIGLIIPVLPELVGRFTSDRAEQAFWFGAIMFTFGVANFFSAPVLGALSDRYGRRPVLLLGFCGFAFSYFGTALAATLGQLVAIRLVSGALQANVSIANAYVADITTPEDRARRFGQVGAMFGLGFILGPVMGGLLGAIDIHLPFYASGVLALLNLVYGYFVLPESLAVQYRKPLTWGALNPIQALTQLSKLEGVGILVLVVAFGALTDSILRSSWVLYTGFRFGWGPLENGWSLFAVGVLSVLVQGVLLKRLLARFGARRLATMGLISATCCYVLWALATQGWMMYAVMALNLFGFTVQASMQSLVSNAADATTQGRTMGAVAALTSLMFIIGPVIGTSLLGAVSHLPPSDWRAGAPFFFCAVLMASSTAVALWHFSRRPAEPAPQPNV</sequence>
<dbReference type="Gene3D" id="1.20.1250.20">
    <property type="entry name" value="MFS general substrate transporter like domains"/>
    <property type="match status" value="1"/>
</dbReference>
<dbReference type="InterPro" id="IPR020846">
    <property type="entry name" value="MFS_dom"/>
</dbReference>
<keyword evidence="11" id="KW-1185">Reference proteome</keyword>
<comment type="similarity">
    <text evidence="3">Belongs to the major facilitator superfamily. TCR/Tet family.</text>
</comment>
<evidence type="ECO:0000256" key="4">
    <source>
        <dbReference type="ARBA" id="ARBA00022448"/>
    </source>
</evidence>
<dbReference type="RefSeq" id="WP_316698624.1">
    <property type="nucleotide sequence ID" value="NZ_CP136336.1"/>
</dbReference>
<evidence type="ECO:0000256" key="5">
    <source>
        <dbReference type="ARBA" id="ARBA00022692"/>
    </source>
</evidence>
<keyword evidence="7 8" id="KW-0472">Membrane</keyword>
<feature type="transmembrane region" description="Helical" evidence="8">
    <location>
        <begin position="263"/>
        <end position="281"/>
    </location>
</feature>
<dbReference type="PROSITE" id="PS50850">
    <property type="entry name" value="MFS"/>
    <property type="match status" value="1"/>
</dbReference>
<feature type="transmembrane region" description="Helical" evidence="8">
    <location>
        <begin position="21"/>
        <end position="40"/>
    </location>
</feature>
<feature type="transmembrane region" description="Helical" evidence="8">
    <location>
        <begin position="88"/>
        <end position="107"/>
    </location>
</feature>
<name>A0ABZ0CMP8_9BURK</name>
<feature type="transmembrane region" description="Helical" evidence="8">
    <location>
        <begin position="146"/>
        <end position="170"/>
    </location>
</feature>
<feature type="transmembrane region" description="Helical" evidence="8">
    <location>
        <begin position="55"/>
        <end position="76"/>
    </location>
</feature>
<keyword evidence="6 8" id="KW-1133">Transmembrane helix</keyword>
<dbReference type="PANTHER" id="PTHR23504">
    <property type="entry name" value="MAJOR FACILITATOR SUPERFAMILY DOMAIN-CONTAINING PROTEIN 10"/>
    <property type="match status" value="1"/>
</dbReference>
<dbReference type="PROSITE" id="PS00216">
    <property type="entry name" value="SUGAR_TRANSPORT_1"/>
    <property type="match status" value="1"/>
</dbReference>
<evidence type="ECO:0000259" key="9">
    <source>
        <dbReference type="PROSITE" id="PS50850"/>
    </source>
</evidence>
<comment type="subcellular location">
    <subcellularLocation>
        <location evidence="2">Membrane</location>
        <topology evidence="2">Multi-pass membrane protein</topology>
    </subcellularLocation>
</comment>
<reference evidence="10 11" key="1">
    <citation type="submission" date="2023-10" db="EMBL/GenBank/DDBJ databases">
        <title>Bacteria for the degradation of biodegradable plastic PBAT(Polybutylene adipate terephthalate).</title>
        <authorList>
            <person name="Weon H.-Y."/>
            <person name="Yeon J."/>
        </authorList>
    </citation>
    <scope>NUCLEOTIDE SEQUENCE [LARGE SCALE GENOMIC DNA]</scope>
    <source>
        <strain evidence="10 11">SBD 7-3</strain>
    </source>
</reference>
<dbReference type="PANTHER" id="PTHR23504:SF15">
    <property type="entry name" value="MAJOR FACILITATOR SUPERFAMILY (MFS) PROFILE DOMAIN-CONTAINING PROTEIN"/>
    <property type="match status" value="1"/>
</dbReference>
<evidence type="ECO:0000256" key="6">
    <source>
        <dbReference type="ARBA" id="ARBA00022989"/>
    </source>
</evidence>
<evidence type="ECO:0000256" key="1">
    <source>
        <dbReference type="ARBA" id="ARBA00003279"/>
    </source>
</evidence>
<feature type="transmembrane region" description="Helical" evidence="8">
    <location>
        <begin position="293"/>
        <end position="311"/>
    </location>
</feature>
<evidence type="ECO:0000313" key="10">
    <source>
        <dbReference type="EMBL" id="WOB06250.1"/>
    </source>
</evidence>
<keyword evidence="4" id="KW-0813">Transport</keyword>
<dbReference type="InterPro" id="IPR001958">
    <property type="entry name" value="Tet-R_TetA/multi-R_MdtG-like"/>
</dbReference>
<feature type="transmembrane region" description="Helical" evidence="8">
    <location>
        <begin position="317"/>
        <end position="338"/>
    </location>
</feature>
<feature type="domain" description="Major facilitator superfamily (MFS) profile" evidence="9">
    <location>
        <begin position="18"/>
        <end position="412"/>
    </location>
</feature>
<gene>
    <name evidence="10" type="ORF">RXV79_15085</name>
</gene>
<evidence type="ECO:0000256" key="7">
    <source>
        <dbReference type="ARBA" id="ARBA00023136"/>
    </source>
</evidence>
<dbReference type="PRINTS" id="PR01035">
    <property type="entry name" value="TCRTETA"/>
</dbReference>
<dbReference type="InterPro" id="IPR011701">
    <property type="entry name" value="MFS"/>
</dbReference>
<accession>A0ABZ0CMP8</accession>
<dbReference type="SUPFAM" id="SSF103473">
    <property type="entry name" value="MFS general substrate transporter"/>
    <property type="match status" value="1"/>
</dbReference>
<protein>
    <submittedName>
        <fullName evidence="10">MFS transporter</fullName>
    </submittedName>
</protein>
<dbReference type="Pfam" id="PF07690">
    <property type="entry name" value="MFS_1"/>
    <property type="match status" value="1"/>
</dbReference>
<dbReference type="InterPro" id="IPR036259">
    <property type="entry name" value="MFS_trans_sf"/>
</dbReference>
<organism evidence="10 11">
    <name type="scientific">Piscinibacter gummiphilus</name>
    <dbReference type="NCBI Taxonomy" id="946333"/>
    <lineage>
        <taxon>Bacteria</taxon>
        <taxon>Pseudomonadati</taxon>
        <taxon>Pseudomonadota</taxon>
        <taxon>Betaproteobacteria</taxon>
        <taxon>Burkholderiales</taxon>
        <taxon>Sphaerotilaceae</taxon>
        <taxon>Piscinibacter</taxon>
    </lineage>
</organism>
<feature type="transmembrane region" description="Helical" evidence="8">
    <location>
        <begin position="388"/>
        <end position="408"/>
    </location>
</feature>
<proteinExistence type="inferred from homology"/>
<feature type="transmembrane region" description="Helical" evidence="8">
    <location>
        <begin position="176"/>
        <end position="194"/>
    </location>
</feature>
<dbReference type="InterPro" id="IPR005829">
    <property type="entry name" value="Sugar_transporter_CS"/>
</dbReference>
<evidence type="ECO:0000256" key="3">
    <source>
        <dbReference type="ARBA" id="ARBA00007520"/>
    </source>
</evidence>
<comment type="function">
    <text evidence="1">Resistance to tetracycline by an active tetracycline efflux. This is an energy-dependent process that decreases the accumulation of the antibiotic in whole cells. This protein functions as a metal-tetracycline/H(+) antiporter.</text>
</comment>